<evidence type="ECO:0000313" key="2">
    <source>
        <dbReference type="EMBL" id="OQS55745.1"/>
    </source>
</evidence>
<dbReference type="VEuPathDB" id="MicrosporidiaDB:EHP00_430"/>
<protein>
    <submittedName>
        <fullName evidence="2">Uncharacterized protein</fullName>
    </submittedName>
</protein>
<keyword evidence="1" id="KW-1133">Transmembrane helix</keyword>
<gene>
    <name evidence="2" type="ORF">EHP00_430</name>
</gene>
<comment type="caution">
    <text evidence="2">The sequence shown here is derived from an EMBL/GenBank/DDBJ whole genome shotgun (WGS) entry which is preliminary data.</text>
</comment>
<accession>A0A1W0E914</accession>
<name>A0A1W0E914_9MICR</name>
<sequence length="249" mass="27146">MLFSTILLNFIRAEDEKISEIHSKNKGTAVSHTVFGSNIELNQAFDGKNDLTNISAFSAKEKGEKAADLTLKTGTDILINNQEVYDFLKNSSSVKDELASLDSKEKFEALKKAVEKNKKELPAAVVSFISGYDASKVADFESEFLGSKTIKPCVMESGLKGALTDKKGVMFISFSLNNKEYKTGLIEITEKDGKLEIAGSSSVSGLKVFGIIVLVLVLVSLVLIAGYYFYLQQKKKSAEGLNADDSMQP</sequence>
<proteinExistence type="predicted"/>
<evidence type="ECO:0000256" key="1">
    <source>
        <dbReference type="SAM" id="Phobius"/>
    </source>
</evidence>
<dbReference type="SMR" id="A0A1W0E914"/>
<dbReference type="AlphaFoldDB" id="A0A1W0E914"/>
<reference evidence="2 3" key="1">
    <citation type="journal article" date="2017" name="Environ. Microbiol.">
        <title>Decay of the glycolytic pathway and adaptation to intranuclear parasitism within Enterocytozoonidae microsporidia.</title>
        <authorList>
            <person name="Wiredu Boakye D."/>
            <person name="Jaroenlak P."/>
            <person name="Prachumwat A."/>
            <person name="Williams T.A."/>
            <person name="Bateman K.S."/>
            <person name="Itsathitphaisarn O."/>
            <person name="Sritunyalucksana K."/>
            <person name="Paszkiewicz K.H."/>
            <person name="Moore K.A."/>
            <person name="Stentiford G.D."/>
            <person name="Williams B.A."/>
        </authorList>
    </citation>
    <scope>NUCLEOTIDE SEQUENCE [LARGE SCALE GENOMIC DNA]</scope>
    <source>
        <strain evidence="2 3">TH1</strain>
    </source>
</reference>
<dbReference type="EMBL" id="MNPJ01000003">
    <property type="protein sequence ID" value="OQS55745.1"/>
    <property type="molecule type" value="Genomic_DNA"/>
</dbReference>
<organism evidence="2 3">
    <name type="scientific">Ecytonucleospora hepatopenaei</name>
    <dbReference type="NCBI Taxonomy" id="646526"/>
    <lineage>
        <taxon>Eukaryota</taxon>
        <taxon>Fungi</taxon>
        <taxon>Fungi incertae sedis</taxon>
        <taxon>Microsporidia</taxon>
        <taxon>Enterocytozoonidae</taxon>
        <taxon>Ecytonucleospora</taxon>
    </lineage>
</organism>
<dbReference type="Proteomes" id="UP000192758">
    <property type="component" value="Unassembled WGS sequence"/>
</dbReference>
<keyword evidence="1" id="KW-0812">Transmembrane</keyword>
<keyword evidence="1" id="KW-0472">Membrane</keyword>
<keyword evidence="3" id="KW-1185">Reference proteome</keyword>
<evidence type="ECO:0000313" key="3">
    <source>
        <dbReference type="Proteomes" id="UP000192758"/>
    </source>
</evidence>
<feature type="transmembrane region" description="Helical" evidence="1">
    <location>
        <begin position="208"/>
        <end position="230"/>
    </location>
</feature>